<dbReference type="AlphaFoldDB" id="A0AAJ5X0N5"/>
<keyword evidence="1" id="KW-0472">Membrane</keyword>
<feature type="transmembrane region" description="Helical" evidence="1">
    <location>
        <begin position="12"/>
        <end position="33"/>
    </location>
</feature>
<accession>A0AAJ5X0N5</accession>
<keyword evidence="1" id="KW-0812">Transmembrane</keyword>
<organism evidence="2 3">
    <name type="scientific">Candidatus Brevundimonas colombiensis</name>
    <dbReference type="NCBI Taxonomy" id="3121376"/>
    <lineage>
        <taxon>Bacteria</taxon>
        <taxon>Pseudomonadati</taxon>
        <taxon>Pseudomonadota</taxon>
        <taxon>Alphaproteobacteria</taxon>
        <taxon>Caulobacterales</taxon>
        <taxon>Caulobacteraceae</taxon>
        <taxon>Brevundimonas</taxon>
    </lineage>
</organism>
<keyword evidence="1" id="KW-1133">Transmembrane helix</keyword>
<sequence length="108" mass="12026">MPTIATVLKRDGWILALNAVAMTAYVWAASPGLFESETRQFDVEYALLSSLRIRSVLPRLVIVGLIDVAWIIVQLRRHPRAEIRALVLSPLVICCGWAAAHVITRMFG</sequence>
<dbReference type="Proteomes" id="UP001213664">
    <property type="component" value="Chromosome"/>
</dbReference>
<feature type="transmembrane region" description="Helical" evidence="1">
    <location>
        <begin position="85"/>
        <end position="103"/>
    </location>
</feature>
<evidence type="ECO:0000313" key="3">
    <source>
        <dbReference type="Proteomes" id="UP001213664"/>
    </source>
</evidence>
<evidence type="ECO:0000256" key="1">
    <source>
        <dbReference type="SAM" id="Phobius"/>
    </source>
</evidence>
<protein>
    <submittedName>
        <fullName evidence="2">Uncharacterized protein</fullName>
    </submittedName>
</protein>
<evidence type="ECO:0000313" key="2">
    <source>
        <dbReference type="EMBL" id="WEK39794.1"/>
    </source>
</evidence>
<proteinExistence type="predicted"/>
<name>A0AAJ5X0N5_9CAUL</name>
<feature type="transmembrane region" description="Helical" evidence="1">
    <location>
        <begin position="53"/>
        <end position="73"/>
    </location>
</feature>
<reference evidence="2" key="1">
    <citation type="submission" date="2023-03" db="EMBL/GenBank/DDBJ databases">
        <title>Andean soil-derived lignocellulolytic bacterial consortium as a source of novel taxa and putative plastic-active enzymes.</title>
        <authorList>
            <person name="Diaz-Garcia L."/>
            <person name="Chuvochina M."/>
            <person name="Feuerriegel G."/>
            <person name="Bunk B."/>
            <person name="Sproer C."/>
            <person name="Streit W.R."/>
            <person name="Rodriguez L.M."/>
            <person name="Overmann J."/>
            <person name="Jimenez D.J."/>
        </authorList>
    </citation>
    <scope>NUCLEOTIDE SEQUENCE</scope>
    <source>
        <strain evidence="2">MAG 833</strain>
    </source>
</reference>
<dbReference type="EMBL" id="CP119326">
    <property type="protein sequence ID" value="WEK39794.1"/>
    <property type="molecule type" value="Genomic_DNA"/>
</dbReference>
<gene>
    <name evidence="2" type="ORF">P0Y50_14855</name>
</gene>